<feature type="domain" description="ABC transporter" evidence="10">
    <location>
        <begin position="834"/>
        <end position="1062"/>
    </location>
</feature>
<feature type="transmembrane region" description="Helical" evidence="8">
    <location>
        <begin position="650"/>
        <end position="672"/>
    </location>
</feature>
<dbReference type="SMART" id="SM00382">
    <property type="entry name" value="AAA"/>
    <property type="match status" value="2"/>
</dbReference>
<feature type="transmembrane region" description="Helical" evidence="8">
    <location>
        <begin position="1418"/>
        <end position="1443"/>
    </location>
</feature>
<feature type="transmembrane region" description="Helical" evidence="8">
    <location>
        <begin position="1455"/>
        <end position="1476"/>
    </location>
</feature>
<dbReference type="GO" id="GO:0016887">
    <property type="term" value="F:ATP hydrolysis activity"/>
    <property type="evidence" value="ECO:0007669"/>
    <property type="project" value="InterPro"/>
</dbReference>
<dbReference type="GO" id="GO:0005319">
    <property type="term" value="F:lipid transporter activity"/>
    <property type="evidence" value="ECO:0007669"/>
    <property type="project" value="TreeGrafter"/>
</dbReference>
<dbReference type="Pfam" id="PF12698">
    <property type="entry name" value="ABC2_membrane_3"/>
    <property type="match status" value="2"/>
</dbReference>
<evidence type="ECO:0000256" key="1">
    <source>
        <dbReference type="ARBA" id="ARBA00004141"/>
    </source>
</evidence>
<dbReference type="Proteomes" id="UP000075881">
    <property type="component" value="Unassembled WGS sequence"/>
</dbReference>
<dbReference type="GO" id="GO:0140359">
    <property type="term" value="F:ABC-type transporter activity"/>
    <property type="evidence" value="ECO:0007669"/>
    <property type="project" value="InterPro"/>
</dbReference>
<reference evidence="12" key="1">
    <citation type="submission" date="2013-03" db="EMBL/GenBank/DDBJ databases">
        <title>The Genome Sequence of Anopheles christyi ACHKN1017.</title>
        <authorList>
            <consortium name="The Broad Institute Genomics Platform"/>
            <person name="Neafsey D.E."/>
            <person name="Besansky N."/>
            <person name="Walker B."/>
            <person name="Young S.K."/>
            <person name="Zeng Q."/>
            <person name="Gargeya S."/>
            <person name="Fitzgerald M."/>
            <person name="Haas B."/>
            <person name="Abouelleil A."/>
            <person name="Allen A.W."/>
            <person name="Alvarado L."/>
            <person name="Arachchi H.M."/>
            <person name="Berlin A.M."/>
            <person name="Chapman S.B."/>
            <person name="Gainer-Dewar J."/>
            <person name="Goldberg J."/>
            <person name="Griggs A."/>
            <person name="Gujja S."/>
            <person name="Hansen M."/>
            <person name="Howarth C."/>
            <person name="Imamovic A."/>
            <person name="Ireland A."/>
            <person name="Larimer J."/>
            <person name="McCowan C."/>
            <person name="Murphy C."/>
            <person name="Pearson M."/>
            <person name="Poon T.W."/>
            <person name="Priest M."/>
            <person name="Roberts A."/>
            <person name="Saif S."/>
            <person name="Shea T."/>
            <person name="Sisk P."/>
            <person name="Sykes S."/>
            <person name="Wortman J."/>
            <person name="Nusbaum C."/>
            <person name="Birren B."/>
        </authorList>
    </citation>
    <scope>NUCLEOTIDE SEQUENCE [LARGE SCALE GENOMIC DNA]</scope>
    <source>
        <strain evidence="12">ACHKN1017</strain>
    </source>
</reference>
<feature type="compositionally biased region" description="Polar residues" evidence="7">
    <location>
        <begin position="480"/>
        <end position="489"/>
    </location>
</feature>
<evidence type="ECO:0000313" key="11">
    <source>
        <dbReference type="EnsemblMetazoa" id="ACHR007343-PA"/>
    </source>
</evidence>
<feature type="transmembrane region" description="Helical" evidence="8">
    <location>
        <begin position="1206"/>
        <end position="1229"/>
    </location>
</feature>
<accession>A0A182K9A6</accession>
<feature type="transmembrane region" description="Helical" evidence="8">
    <location>
        <begin position="601"/>
        <end position="621"/>
    </location>
</feature>
<dbReference type="GO" id="GO:0005524">
    <property type="term" value="F:ATP binding"/>
    <property type="evidence" value="ECO:0007669"/>
    <property type="project" value="UniProtKB-KW"/>
</dbReference>
<evidence type="ECO:0000259" key="10">
    <source>
        <dbReference type="PROSITE" id="PS50893"/>
    </source>
</evidence>
<feature type="transmembrane region" description="Helical" evidence="8">
    <location>
        <begin position="789"/>
        <end position="808"/>
    </location>
</feature>
<keyword evidence="9" id="KW-0732">Signal</keyword>
<dbReference type="CDD" id="cd03263">
    <property type="entry name" value="ABC_subfamily_A"/>
    <property type="match status" value="2"/>
</dbReference>
<keyword evidence="2 8" id="KW-0812">Transmembrane</keyword>
<feature type="transmembrane region" description="Helical" evidence="8">
    <location>
        <begin position="720"/>
        <end position="743"/>
    </location>
</feature>
<evidence type="ECO:0000256" key="3">
    <source>
        <dbReference type="ARBA" id="ARBA00022741"/>
    </source>
</evidence>
<organism evidence="11 12">
    <name type="scientific">Anopheles christyi</name>
    <dbReference type="NCBI Taxonomy" id="43041"/>
    <lineage>
        <taxon>Eukaryota</taxon>
        <taxon>Metazoa</taxon>
        <taxon>Ecdysozoa</taxon>
        <taxon>Arthropoda</taxon>
        <taxon>Hexapoda</taxon>
        <taxon>Insecta</taxon>
        <taxon>Pterygota</taxon>
        <taxon>Neoptera</taxon>
        <taxon>Endopterygota</taxon>
        <taxon>Diptera</taxon>
        <taxon>Nematocera</taxon>
        <taxon>Culicoidea</taxon>
        <taxon>Culicidae</taxon>
        <taxon>Anophelinae</taxon>
        <taxon>Anopheles</taxon>
    </lineage>
</organism>
<feature type="region of interest" description="Disordered" evidence="7">
    <location>
        <begin position="434"/>
        <end position="489"/>
    </location>
</feature>
<evidence type="ECO:0000256" key="2">
    <source>
        <dbReference type="ARBA" id="ARBA00022692"/>
    </source>
</evidence>
<dbReference type="SUPFAM" id="SSF52540">
    <property type="entry name" value="P-loop containing nucleoside triphosphate hydrolases"/>
    <property type="match status" value="2"/>
</dbReference>
<keyword evidence="12" id="KW-1185">Reference proteome</keyword>
<proteinExistence type="predicted"/>
<evidence type="ECO:0000256" key="9">
    <source>
        <dbReference type="SAM" id="SignalP"/>
    </source>
</evidence>
<evidence type="ECO:0000313" key="12">
    <source>
        <dbReference type="Proteomes" id="UP000075881"/>
    </source>
</evidence>
<evidence type="ECO:0000256" key="4">
    <source>
        <dbReference type="ARBA" id="ARBA00022840"/>
    </source>
</evidence>
<name>A0A182K9A6_9DIPT</name>
<feature type="signal peptide" evidence="9">
    <location>
        <begin position="1"/>
        <end position="25"/>
    </location>
</feature>
<dbReference type="InterPro" id="IPR026082">
    <property type="entry name" value="ABCA"/>
</dbReference>
<feature type="chain" id="PRO_5008125265" description="ABC transporter domain-containing protein" evidence="9">
    <location>
        <begin position="26"/>
        <end position="1998"/>
    </location>
</feature>
<feature type="transmembrane region" description="Helical" evidence="8">
    <location>
        <begin position="684"/>
        <end position="708"/>
    </location>
</feature>
<dbReference type="FunFam" id="3.40.50.300:FF:001574">
    <property type="entry name" value="Uncharacterized protein, isoform C"/>
    <property type="match status" value="1"/>
</dbReference>
<dbReference type="PROSITE" id="PS50893">
    <property type="entry name" value="ABC_TRANSPORTER_2"/>
    <property type="match status" value="2"/>
</dbReference>
<dbReference type="EnsemblMetazoa" id="ACHR007343-RA">
    <property type="protein sequence ID" value="ACHR007343-PA"/>
    <property type="gene ID" value="ACHR007343"/>
</dbReference>
<keyword evidence="6 8" id="KW-0472">Membrane</keyword>
<protein>
    <recommendedName>
        <fullName evidence="10">ABC transporter domain-containing protein</fullName>
    </recommendedName>
</protein>
<feature type="transmembrane region" description="Helical" evidence="8">
    <location>
        <begin position="1570"/>
        <end position="1591"/>
    </location>
</feature>
<keyword evidence="4" id="KW-0067">ATP-binding</keyword>
<dbReference type="PANTHER" id="PTHR19229:SF241">
    <property type="entry name" value="ABC TRANSPORTER DOMAIN-CONTAINING PROTEIN"/>
    <property type="match status" value="1"/>
</dbReference>
<feature type="compositionally biased region" description="Acidic residues" evidence="7">
    <location>
        <begin position="444"/>
        <end position="461"/>
    </location>
</feature>
<feature type="transmembrane region" description="Helical" evidence="8">
    <location>
        <begin position="1488"/>
        <end position="1511"/>
    </location>
</feature>
<evidence type="ECO:0000256" key="6">
    <source>
        <dbReference type="ARBA" id="ARBA00023136"/>
    </source>
</evidence>
<evidence type="ECO:0000256" key="5">
    <source>
        <dbReference type="ARBA" id="ARBA00022989"/>
    </source>
</evidence>
<dbReference type="InterPro" id="IPR003439">
    <property type="entry name" value="ABC_transporter-like_ATP-bd"/>
</dbReference>
<keyword evidence="3" id="KW-0547">Nucleotide-binding</keyword>
<evidence type="ECO:0000256" key="8">
    <source>
        <dbReference type="SAM" id="Phobius"/>
    </source>
</evidence>
<comment type="subcellular location">
    <subcellularLocation>
        <location evidence="1">Membrane</location>
        <topology evidence="1">Multi-pass membrane protein</topology>
    </subcellularLocation>
</comment>
<dbReference type="GO" id="GO:0016020">
    <property type="term" value="C:membrane"/>
    <property type="evidence" value="ECO:0007669"/>
    <property type="project" value="UniProtKB-SubCell"/>
</dbReference>
<dbReference type="FunFam" id="3.40.50.300:FF:001253">
    <property type="entry name" value="ATP-binding cassette protein subfamily A, member 10"/>
    <property type="match status" value="1"/>
</dbReference>
<feature type="transmembrane region" description="Helical" evidence="8">
    <location>
        <begin position="1375"/>
        <end position="1397"/>
    </location>
</feature>
<dbReference type="InterPro" id="IPR003593">
    <property type="entry name" value="AAA+_ATPase"/>
</dbReference>
<reference evidence="11" key="2">
    <citation type="submission" date="2020-05" db="UniProtKB">
        <authorList>
            <consortium name="EnsemblMetazoa"/>
        </authorList>
    </citation>
    <scope>IDENTIFICATION</scope>
    <source>
        <strain evidence="11">ACHKN1017</strain>
    </source>
</reference>
<dbReference type="STRING" id="43041.A0A182K9A6"/>
<feature type="domain" description="ABC transporter" evidence="10">
    <location>
        <begin position="1642"/>
        <end position="1870"/>
    </location>
</feature>
<dbReference type="VEuPathDB" id="VectorBase:ACHR007343"/>
<dbReference type="InterPro" id="IPR027417">
    <property type="entry name" value="P-loop_NTPase"/>
</dbReference>
<dbReference type="Pfam" id="PF00005">
    <property type="entry name" value="ABC_tran"/>
    <property type="match status" value="2"/>
</dbReference>
<keyword evidence="5 8" id="KW-1133">Transmembrane helix</keyword>
<sequence length="1998" mass="226046">MTFIQYLWPCLIFAALYILRNRFQSVEINDCQFPTRNLQANGILPFFQSYICTFENECQPANSYAETEDFNDAPVTPVVNIVQIILDNPVLYDAIIQLPIDRNFIASVTTIVTHKKFKEIERNGDRLVKMLPEIRKKVGEKFDILQLFSDDQTFSKSGNILCGRPFPRSDNIRFVDNIFYTPDYAGPDKDELEVMPTPYCKQLYLDVTNTNNGKITWRFLKPILQGKVLYGPANERNDEIMKLANQTFADMGRLREFFRALDTTLQLLRTEEEVRDSFQSLIDLAKSPLVKMVAGGNVNIELIEDMLSGILYDNEVAKAVNTIANIFDCFSADRFIPVPDEQTLEDRAFELNRKKLFFAGVYFENGTTENEITYKIRMRTDDTPVTVENRNRFWFPGPEASFELDMRYHRGFIQIQHAVDMGIIRQTKKEMFEKGRNNTSSELELGDIQDEEDDDDDDDGTEDKSVETDSGEEAEEVTVTPASVSETTTENLSSLYADLSKRLNVSQDVLDRFGGGSNSSALDDFLDFKDDDEEGSVTETVVTTTPVPALRRQKRQSLFDLFFGSKANKGANEVEYKVANEKFYTKQFPYPKYTKDDFKKGLYLAQAIQMAYFIALIVHVASSVRQKIWMKESGNSMLMRSMGLKSGSETASWIITTFIEISIVFLIGLIILYGGGLLVHSNQLFLFCYLVLFGICLIGFCYMCSMCFNSASIGSVSTVILFLITFLPYIIIIALGATLSTAAKFVANLSFSTAFCYAWRHVIRMELQHRGASFSTAFNGAIADNDLKFGILMILVDAVLYFTIGYLYQCFKKDETTFHTVKRVKLDKSIGADLRNVDVAYEKGGKKVLNDVSITFCRDEVTCLLGRNGAGKSTIIKLLTGQVRPIEGDVHLPLDYDFISGIRNNAEKIGLCPQNDVLIPNLTAKEHLQLYARIKLTRGFDTEVSRTLDNLKMGPYQHYRASDLSGGFKRRLCIAIAFLGSPNLVILDEPCSSVDTKARKYIWELIQTLRKDRAVILATHHLDEAECLSDKIVMLENGKAILEQSQEELKKRFTNTIYLSVFLKHQTDFDRTTLIAQLSKLLDGTVDLRYDMSATLHQLDFKITSSTNDSQVLNIEPLLEHMAQLKSQKKIDSFEIRNENLLNIFSTVNAGDPTPSDPMLQNGNGASVSHIPNGFHGPKTNDTKLSTLSIMWTLFSKRMRHFMRNYRLLVCLLVLPTIFEIIAMGFMTIRPPGEHDLMVNFSTALYPKASEFYTNASDDDNYRKRIVSDLLTHCTDEFCTVFNSSYDAYRWVLSTTDDYTERRYGGITINKEKNVVWYNNKGYHSMPTWLNMLDTAVLRAELDDPTYSIRTINHPLKIEEDELSVSSMLQQIADAGISLIILLAFSLVIAGASVYIVNERIRGEKLQQRLAGVNVFTYWTVTYIWDAMIFLIALALAAIVFKVFEIPAYVAREQLEGICLLLVFYGFATIPAVHLFEKLFTDASFANMSIFCLNVITALATLTIIILFDIIGDSDESERIRNILNRAFLVLPQHALSDGLIELSKNYITAEIFKRYYIDSYKSPIYSDLLHPHLIALVVMGLVFMLLNVAIEYKVFQRIYNRILGISKPKAQQMNGVDTTDYSTVISRVEGKKKSITADQILSVDNLRKRYRGCGGGGGGAKGLEVVKDVSFKLHYGECFGLLGTNGAGKSTIFAILSGELLPSGGSFTFFSNHGPSYCPQSNFLDPLLTVEEVIVFYGKLRNIESLDKLIMETLKEYHLEAYRKVLVKNLSGGNRRKLCVAVSCFGQSEIILMDEPTSDLDPVTRSIVYSTIERLNAQNRSILLTSHSISEIDRICQRIAILKDGELLTVDTPDRLKQRFGHSYLITLYLEGIREVDFLRVIKREFDVTRDIILHKSSVQFVCQIHPDGSSQREENGKAHKNGHVTIMLDETGNLLVAPGTSTTATCTASELFLKLQRFAQANMLRYTISRCQMDQIFENVLQSHEEDHANPGFIES</sequence>
<dbReference type="Gene3D" id="3.40.50.300">
    <property type="entry name" value="P-loop containing nucleotide triphosphate hydrolases"/>
    <property type="match status" value="2"/>
</dbReference>
<evidence type="ECO:0000256" key="7">
    <source>
        <dbReference type="SAM" id="MobiDB-lite"/>
    </source>
</evidence>
<dbReference type="PANTHER" id="PTHR19229">
    <property type="entry name" value="ATP-BINDING CASSETTE TRANSPORTER SUBFAMILY A ABCA"/>
    <property type="match status" value="1"/>
</dbReference>
<dbReference type="InterPro" id="IPR013525">
    <property type="entry name" value="ABC2_TM"/>
</dbReference>